<evidence type="ECO:0000256" key="1">
    <source>
        <dbReference type="ARBA" id="ARBA00005801"/>
    </source>
</evidence>
<feature type="transmembrane region" description="Helical" evidence="2">
    <location>
        <begin position="6"/>
        <end position="22"/>
    </location>
</feature>
<feature type="transmembrane region" description="Helical" evidence="2">
    <location>
        <begin position="214"/>
        <end position="233"/>
    </location>
</feature>
<dbReference type="GO" id="GO:0003866">
    <property type="term" value="F:3-phosphoshikimate 1-carboxyvinyltransferase activity"/>
    <property type="evidence" value="ECO:0007669"/>
    <property type="project" value="UniProtKB-EC"/>
</dbReference>
<evidence type="ECO:0000313" key="4">
    <source>
        <dbReference type="EMBL" id="VAX41614.1"/>
    </source>
</evidence>
<reference evidence="4" key="1">
    <citation type="submission" date="2018-06" db="EMBL/GenBank/DDBJ databases">
        <authorList>
            <person name="Zhirakovskaya E."/>
        </authorList>
    </citation>
    <scope>NUCLEOTIDE SEQUENCE</scope>
</reference>
<dbReference type="InterPro" id="IPR050882">
    <property type="entry name" value="Prepilin_peptidase/N-MTase"/>
</dbReference>
<feature type="transmembrane region" description="Helical" evidence="2">
    <location>
        <begin position="42"/>
        <end position="60"/>
    </location>
</feature>
<keyword evidence="4" id="KW-0808">Transferase</keyword>
<dbReference type="GO" id="GO:0004190">
    <property type="term" value="F:aspartic-type endopeptidase activity"/>
    <property type="evidence" value="ECO:0007669"/>
    <property type="project" value="InterPro"/>
</dbReference>
<dbReference type="Gene3D" id="1.20.120.1220">
    <property type="match status" value="1"/>
</dbReference>
<sequence>MLIYCILSVIGIFVGWFISRWVDYLTPVPESTSTKLILQFRIRVMFVTGLLFALLPYAIIEQGSQQALPEVQQNEFWWWGRVVFQLMLITLLVAATATDLREYIIHDATILPGILIAFVAATASGHLQMMHLWIDWSQQIEGLRGPYIPQWIAENQHWHGLAVTVAGGVMGAGVTWLVRVTSSLILGKESLGLGDVTLMAMIGSFLGWQPVMFVFLFAPACGIIMGAIVWLGSRKNYIPFGPSLCAGAIVVLFSWHWLWRETRLVFGHPPSLLMLAGVAWGALVLLLARLPQL</sequence>
<feature type="transmembrane region" description="Helical" evidence="2">
    <location>
        <begin position="76"/>
        <end position="97"/>
    </location>
</feature>
<name>A0A3B1DYR5_9ZZZZ</name>
<dbReference type="EC" id="2.5.1.19" evidence="4"/>
<dbReference type="EMBL" id="UOGL01000571">
    <property type="protein sequence ID" value="VAX41614.1"/>
    <property type="molecule type" value="Genomic_DNA"/>
</dbReference>
<dbReference type="InterPro" id="IPR000045">
    <property type="entry name" value="Prepilin_IV_endopep_pep"/>
</dbReference>
<feature type="transmembrane region" description="Helical" evidence="2">
    <location>
        <begin position="109"/>
        <end position="127"/>
    </location>
</feature>
<gene>
    <name evidence="4" type="ORF">MNBD_PLANCTO02-3285</name>
</gene>
<organism evidence="4">
    <name type="scientific">hydrothermal vent metagenome</name>
    <dbReference type="NCBI Taxonomy" id="652676"/>
    <lineage>
        <taxon>unclassified sequences</taxon>
        <taxon>metagenomes</taxon>
        <taxon>ecological metagenomes</taxon>
    </lineage>
</organism>
<feature type="domain" description="Prepilin type IV endopeptidase peptidase" evidence="3">
    <location>
        <begin position="160"/>
        <end position="226"/>
    </location>
</feature>
<keyword evidence="2" id="KW-1133">Transmembrane helix</keyword>
<dbReference type="Pfam" id="PF01478">
    <property type="entry name" value="Peptidase_A24"/>
    <property type="match status" value="1"/>
</dbReference>
<dbReference type="GO" id="GO:0006465">
    <property type="term" value="P:signal peptide processing"/>
    <property type="evidence" value="ECO:0007669"/>
    <property type="project" value="TreeGrafter"/>
</dbReference>
<dbReference type="GO" id="GO:0005886">
    <property type="term" value="C:plasma membrane"/>
    <property type="evidence" value="ECO:0007669"/>
    <property type="project" value="TreeGrafter"/>
</dbReference>
<dbReference type="AlphaFoldDB" id="A0A3B1DYR5"/>
<accession>A0A3B1DYR5</accession>
<feature type="transmembrane region" description="Helical" evidence="2">
    <location>
        <begin position="271"/>
        <end position="290"/>
    </location>
</feature>
<feature type="transmembrane region" description="Helical" evidence="2">
    <location>
        <begin position="240"/>
        <end position="259"/>
    </location>
</feature>
<dbReference type="PANTHER" id="PTHR30487">
    <property type="entry name" value="TYPE 4 PREPILIN-LIKE PROTEINS LEADER PEPTIDE-PROCESSING ENZYME"/>
    <property type="match status" value="1"/>
</dbReference>
<feature type="transmembrane region" description="Helical" evidence="2">
    <location>
        <begin position="158"/>
        <end position="178"/>
    </location>
</feature>
<evidence type="ECO:0000259" key="3">
    <source>
        <dbReference type="Pfam" id="PF01478"/>
    </source>
</evidence>
<proteinExistence type="inferred from homology"/>
<comment type="similarity">
    <text evidence="1">Belongs to the peptidase A24 family.</text>
</comment>
<evidence type="ECO:0000256" key="2">
    <source>
        <dbReference type="SAM" id="Phobius"/>
    </source>
</evidence>
<protein>
    <submittedName>
        <fullName evidence="4">5-Enolpyruvylshikimate-3-phosphate synthase</fullName>
        <ecNumber evidence="4">2.5.1.19</ecNumber>
    </submittedName>
</protein>
<keyword evidence="2" id="KW-0472">Membrane</keyword>
<keyword evidence="2" id="KW-0812">Transmembrane</keyword>
<dbReference type="PANTHER" id="PTHR30487:SF0">
    <property type="entry name" value="PREPILIN LEADER PEPTIDASE_N-METHYLTRANSFERASE-RELATED"/>
    <property type="match status" value="1"/>
</dbReference>